<sequence>MGCSTMIGQGALMIALLWGLSLMKTRVGRVGHTTLCTADHEQHMHGNLHVAIELNSMDRISTRKPMHVRLPGDTPTHLPMHGERPAVEDIHTFHDKIRIPHFLG</sequence>
<evidence type="ECO:0000256" key="1">
    <source>
        <dbReference type="SAM" id="Phobius"/>
    </source>
</evidence>
<name>A0A8H2WDH9_9AGAM</name>
<dbReference type="Proteomes" id="UP000663840">
    <property type="component" value="Unassembled WGS sequence"/>
</dbReference>
<keyword evidence="1" id="KW-0812">Transmembrane</keyword>
<dbReference type="AlphaFoldDB" id="A0A8H2WDH9"/>
<keyword evidence="1" id="KW-0472">Membrane</keyword>
<dbReference type="EMBL" id="CAJMWR010000311">
    <property type="protein sequence ID" value="CAE6366949.1"/>
    <property type="molecule type" value="Genomic_DNA"/>
</dbReference>
<protein>
    <submittedName>
        <fullName evidence="2">Uncharacterized protein</fullName>
    </submittedName>
</protein>
<reference evidence="2" key="1">
    <citation type="submission" date="2021-01" db="EMBL/GenBank/DDBJ databases">
        <authorList>
            <person name="Kaushik A."/>
        </authorList>
    </citation>
    <scope>NUCLEOTIDE SEQUENCE</scope>
    <source>
        <strain evidence="2">AG1-1A</strain>
    </source>
</reference>
<keyword evidence="1" id="KW-1133">Transmembrane helix</keyword>
<feature type="transmembrane region" description="Helical" evidence="1">
    <location>
        <begin position="6"/>
        <end position="23"/>
    </location>
</feature>
<accession>A0A8H2WDH9</accession>
<evidence type="ECO:0000313" key="2">
    <source>
        <dbReference type="EMBL" id="CAE6366949.1"/>
    </source>
</evidence>
<organism evidence="2 3">
    <name type="scientific">Rhizoctonia solani</name>
    <dbReference type="NCBI Taxonomy" id="456999"/>
    <lineage>
        <taxon>Eukaryota</taxon>
        <taxon>Fungi</taxon>
        <taxon>Dikarya</taxon>
        <taxon>Basidiomycota</taxon>
        <taxon>Agaricomycotina</taxon>
        <taxon>Agaricomycetes</taxon>
        <taxon>Cantharellales</taxon>
        <taxon>Ceratobasidiaceae</taxon>
        <taxon>Rhizoctonia</taxon>
    </lineage>
</organism>
<evidence type="ECO:0000313" key="3">
    <source>
        <dbReference type="Proteomes" id="UP000663840"/>
    </source>
</evidence>
<comment type="caution">
    <text evidence="2">The sequence shown here is derived from an EMBL/GenBank/DDBJ whole genome shotgun (WGS) entry which is preliminary data.</text>
</comment>
<proteinExistence type="predicted"/>
<gene>
    <name evidence="2" type="ORF">RDB_LOCUS16813</name>
</gene>